<dbReference type="SUPFAM" id="SSF56300">
    <property type="entry name" value="Metallo-dependent phosphatases"/>
    <property type="match status" value="1"/>
</dbReference>
<dbReference type="NCBIfam" id="TIGR04123">
    <property type="entry name" value="P_estr_lig_assc"/>
    <property type="match status" value="1"/>
</dbReference>
<dbReference type="EMBL" id="FNAG01000002">
    <property type="protein sequence ID" value="SDD38898.1"/>
    <property type="molecule type" value="Genomic_DNA"/>
</dbReference>
<evidence type="ECO:0000313" key="2">
    <source>
        <dbReference type="EMBL" id="SDD38898.1"/>
    </source>
</evidence>
<dbReference type="Gene3D" id="3.60.21.10">
    <property type="match status" value="1"/>
</dbReference>
<organism evidence="2 3">
    <name type="scientific">Aquimonas voraii</name>
    <dbReference type="NCBI Taxonomy" id="265719"/>
    <lineage>
        <taxon>Bacteria</taxon>
        <taxon>Pseudomonadati</taxon>
        <taxon>Pseudomonadota</taxon>
        <taxon>Gammaproteobacteria</taxon>
        <taxon>Lysobacterales</taxon>
        <taxon>Lysobacteraceae</taxon>
        <taxon>Aquimonas</taxon>
    </lineage>
</organism>
<dbReference type="GO" id="GO:0016787">
    <property type="term" value="F:hydrolase activity"/>
    <property type="evidence" value="ECO:0007669"/>
    <property type="project" value="InterPro"/>
</dbReference>
<dbReference type="Pfam" id="PF00149">
    <property type="entry name" value="Metallophos"/>
    <property type="match status" value="1"/>
</dbReference>
<proteinExistence type="predicted"/>
<dbReference type="PANTHER" id="PTHR39323">
    <property type="entry name" value="BLR1149 PROTEIN"/>
    <property type="match status" value="1"/>
</dbReference>
<dbReference type="InterPro" id="IPR026336">
    <property type="entry name" value="PdeM-like"/>
</dbReference>
<accession>A0A1G6UBZ7</accession>
<dbReference type="RefSeq" id="WP_176764031.1">
    <property type="nucleotide sequence ID" value="NZ_FNAG01000002.1"/>
</dbReference>
<reference evidence="2 3" key="1">
    <citation type="submission" date="2016-10" db="EMBL/GenBank/DDBJ databases">
        <authorList>
            <person name="de Groot N.N."/>
        </authorList>
    </citation>
    <scope>NUCLEOTIDE SEQUENCE [LARGE SCALE GENOMIC DNA]</scope>
    <source>
        <strain evidence="2 3">DSM 16957</strain>
    </source>
</reference>
<dbReference type="InterPro" id="IPR029052">
    <property type="entry name" value="Metallo-depent_PP-like"/>
</dbReference>
<dbReference type="PANTHER" id="PTHR39323:SF1">
    <property type="entry name" value="BLR1149 PROTEIN"/>
    <property type="match status" value="1"/>
</dbReference>
<dbReference type="AlphaFoldDB" id="A0A1G6UBZ7"/>
<evidence type="ECO:0000259" key="1">
    <source>
        <dbReference type="Pfam" id="PF00149"/>
    </source>
</evidence>
<gene>
    <name evidence="2" type="ORF">SAMN04488509_102268</name>
</gene>
<evidence type="ECO:0000313" key="3">
    <source>
        <dbReference type="Proteomes" id="UP000199603"/>
    </source>
</evidence>
<feature type="domain" description="Calcineurin-like phosphoesterase" evidence="1">
    <location>
        <begin position="40"/>
        <end position="137"/>
    </location>
</feature>
<protein>
    <submittedName>
        <fullName evidence="2">Putative phosphoesterase</fullName>
    </submittedName>
</protein>
<sequence>MRPDAGETGAMEGPSAGLAFGELRLELLPERAVHVPELSTLLLADLHLGKGDAFRRAGIALPAGGTAQDLARLSALIERHQPEQVIVLGDLIHGPLPSDAHWRQQWRDFLDRHAGRRFAAVLGNHDRALRGADEFEGVELLPEGSACGPLSLHHEPPECGLSAHASTAQARVLCGHLHPVLRLRQPGLPPRLPAFWLRQQRLTLPAFSAFTGGFTLQPKADEQVWLCAGDRVLALPGRTHSG</sequence>
<name>A0A1G6UBZ7_9GAMM</name>
<dbReference type="Proteomes" id="UP000199603">
    <property type="component" value="Unassembled WGS sequence"/>
</dbReference>
<dbReference type="InterPro" id="IPR004843">
    <property type="entry name" value="Calcineurin-like_PHP"/>
</dbReference>
<dbReference type="STRING" id="265719.SAMN04488509_102268"/>
<keyword evidence="3" id="KW-1185">Reference proteome</keyword>